<dbReference type="AlphaFoldDB" id="A0A9D1NF64"/>
<evidence type="ECO:0000313" key="2">
    <source>
        <dbReference type="EMBL" id="HIV01746.1"/>
    </source>
</evidence>
<protein>
    <submittedName>
        <fullName evidence="2">Uncharacterized protein</fullName>
    </submittedName>
</protein>
<dbReference type="Proteomes" id="UP000886861">
    <property type="component" value="Unassembled WGS sequence"/>
</dbReference>
<proteinExistence type="predicted"/>
<reference evidence="2" key="1">
    <citation type="submission" date="2020-10" db="EMBL/GenBank/DDBJ databases">
        <authorList>
            <person name="Gilroy R."/>
        </authorList>
    </citation>
    <scope>NUCLEOTIDE SEQUENCE</scope>
    <source>
        <strain evidence="2">CHK186-9395</strain>
    </source>
</reference>
<feature type="transmembrane region" description="Helical" evidence="1">
    <location>
        <begin position="1011"/>
        <end position="1036"/>
    </location>
</feature>
<reference evidence="2" key="2">
    <citation type="journal article" date="2021" name="PeerJ">
        <title>Extensive microbial diversity within the chicken gut microbiome revealed by metagenomics and culture.</title>
        <authorList>
            <person name="Gilroy R."/>
            <person name="Ravi A."/>
            <person name="Getino M."/>
            <person name="Pursley I."/>
            <person name="Horton D.L."/>
            <person name="Alikhan N.F."/>
            <person name="Baker D."/>
            <person name="Gharbi K."/>
            <person name="Hall N."/>
            <person name="Watson M."/>
            <person name="Adriaenssens E.M."/>
            <person name="Foster-Nyarko E."/>
            <person name="Jarju S."/>
            <person name="Secka A."/>
            <person name="Antonio M."/>
            <person name="Oren A."/>
            <person name="Chaudhuri R.R."/>
            <person name="La Ragione R."/>
            <person name="Hildebrand F."/>
            <person name="Pallen M.J."/>
        </authorList>
    </citation>
    <scope>NUCLEOTIDE SEQUENCE</scope>
    <source>
        <strain evidence="2">CHK186-9395</strain>
    </source>
</reference>
<gene>
    <name evidence="2" type="ORF">IAA62_04260</name>
</gene>
<keyword evidence="1" id="KW-1133">Transmembrane helix</keyword>
<accession>A0A9D1NF64</accession>
<dbReference type="EMBL" id="DVOJ01000015">
    <property type="protein sequence ID" value="HIV01746.1"/>
    <property type="molecule type" value="Genomic_DNA"/>
</dbReference>
<comment type="caution">
    <text evidence="2">The sequence shown here is derived from an EMBL/GenBank/DDBJ whole genome shotgun (WGS) entry which is preliminary data.</text>
</comment>
<name>A0A9D1NF64_9FIRM</name>
<keyword evidence="1" id="KW-0472">Membrane</keyword>
<evidence type="ECO:0000313" key="3">
    <source>
        <dbReference type="Proteomes" id="UP000886861"/>
    </source>
</evidence>
<sequence>MQIVFGADDTESPEKAYLTFKNQTYEIESGTWLGENGDYTLTIVDMAGNSITSKFTIDTKSPSKNLLEISDESDYKISKWYITSIPYGFSDYGTYSFRYYEDALEKAKASEKANLVTNYYLENIDDFHYPNLVANGDSIKVGNYWYYKSIDNGELYVYYFDEELLNKVIEHYALDYVSLAQYYNYRTDIYPNNYGNVINDDMYDNLWNANDIPAYLANDFVFRTDGNDESYQIYYKYAEDTGDNWSLLLYNIPFKDQVSRHGLYQIAELDYVGHETDYYVFLDLQAPILEVTVKNYGEDESFTHTISANDIPKNNELIFYYEEFKIDNIIEDDTWYLVKVRCPDGTTYNYSYGDELPNLTEFGTGEFNITCYDRAGNNYSFKVCLLGGSPKVRFETINDNNQVKVTILSGENYNQVTDIKIYRNENILNNSNGYDEYPNDDTNELIYISPTTKQYTFNKGGLYKVELTDNFGRVTTSEFKFEKDLPLGILKGVKDGGRTNGDVSFTYNASKYIAVVYENDIPIEISEIKEDGNSTVRLEILAKENINNDYKILLYDLTDDENFNTYKFTIKTIKPELTLYGVSDFGTTSSDVYATWEIQGGWSAIYTLNNGTENRYLNGQILTTEGVYKITLTDDIGNLTTKTFEIDKTLDFTIYADNQEATIENIRYTNKSIKFVDNEELNIEISRNGESYPYSFGTNFNDEGDYIVKIYDNFGNTIFFEFTIDKTSPIASLIGVENNGITSNFVQVVWEEEFVTATITRDEEKLGTYSSGDEIKLNGKYEVIVSDRAGNFVEFNFTIDNKILYDINTFKGGISNGGVRVISKEELTITMYKNGEEIDYQFEQILNEDAYYQFVLTDEIGNQEYFDFLILNTPIKRIETIFNDDITVTEIQKNDVVLEQENKDSVLYLVDEGQYKITVFDNSVNKEFSFNLTLDTTPPTIDLVGVENGGYTKSEVTTRNPSETPIFLTLINNGTEEEYELGGKLENAGTYKLIVSDIAGNLTEYEFTIVYSFNGATIALFGGLLAIVVIIIIFLVSTRKGFFKGKGEITTIEETTEEVDSIEEK</sequence>
<keyword evidence="1" id="KW-0812">Transmembrane</keyword>
<organism evidence="2 3">
    <name type="scientific">Candidatus Caccopulliclostridium gallistercoris</name>
    <dbReference type="NCBI Taxonomy" id="2840719"/>
    <lineage>
        <taxon>Bacteria</taxon>
        <taxon>Bacillati</taxon>
        <taxon>Bacillota</taxon>
        <taxon>Clostridia</taxon>
        <taxon>Candidatus Caccopulliclostridium</taxon>
    </lineage>
</organism>
<evidence type="ECO:0000256" key="1">
    <source>
        <dbReference type="SAM" id="Phobius"/>
    </source>
</evidence>